<feature type="transmembrane region" description="Helical" evidence="1">
    <location>
        <begin position="63"/>
        <end position="83"/>
    </location>
</feature>
<dbReference type="RefSeq" id="WP_183334450.1">
    <property type="nucleotide sequence ID" value="NZ_BMHX01000004.1"/>
</dbReference>
<dbReference type="Proteomes" id="UP000588017">
    <property type="component" value="Unassembled WGS sequence"/>
</dbReference>
<organism evidence="2 3">
    <name type="scientific">Chelatococcus composti</name>
    <dbReference type="NCBI Taxonomy" id="1743235"/>
    <lineage>
        <taxon>Bacteria</taxon>
        <taxon>Pseudomonadati</taxon>
        <taxon>Pseudomonadota</taxon>
        <taxon>Alphaproteobacteria</taxon>
        <taxon>Hyphomicrobiales</taxon>
        <taxon>Chelatococcaceae</taxon>
        <taxon>Chelatococcus</taxon>
    </lineage>
</organism>
<dbReference type="Pfam" id="PF06170">
    <property type="entry name" value="DUF983"/>
    <property type="match status" value="1"/>
</dbReference>
<evidence type="ECO:0000313" key="2">
    <source>
        <dbReference type="EMBL" id="MBB6168188.1"/>
    </source>
</evidence>
<gene>
    <name evidence="2" type="ORF">HNQ73_001818</name>
</gene>
<dbReference type="EMBL" id="JACHEH010000004">
    <property type="protein sequence ID" value="MBB6168188.1"/>
    <property type="molecule type" value="Genomic_DNA"/>
</dbReference>
<keyword evidence="1" id="KW-0472">Membrane</keyword>
<comment type="caution">
    <text evidence="2">The sequence shown here is derived from an EMBL/GenBank/DDBJ whole genome shotgun (WGS) entry which is preliminary data.</text>
</comment>
<feature type="transmembrane region" description="Helical" evidence="1">
    <location>
        <begin position="89"/>
        <end position="110"/>
    </location>
</feature>
<keyword evidence="1" id="KW-1133">Transmembrane helix</keyword>
<keyword evidence="1" id="KW-0812">Transmembrane</keyword>
<keyword evidence="3" id="KW-1185">Reference proteome</keyword>
<sequence>MAFTGRLTNAFEAPRDWRSAMRRGLACRCPACGSGRLFSSFLKVRPNCEACGEDLSHHRSDDLPPYIVITIVGHVIGGANLTFESFAEWPMWMHMALWPVLALAMCLGLLQPVKGGVVGYQWALRMHGFGDNRDEEAPLRVGGNEG</sequence>
<evidence type="ECO:0000256" key="1">
    <source>
        <dbReference type="SAM" id="Phobius"/>
    </source>
</evidence>
<dbReference type="AlphaFoldDB" id="A0A841K5V9"/>
<reference evidence="2 3" key="1">
    <citation type="submission" date="2020-08" db="EMBL/GenBank/DDBJ databases">
        <title>Genomic Encyclopedia of Type Strains, Phase IV (KMG-IV): sequencing the most valuable type-strain genomes for metagenomic binning, comparative biology and taxonomic classification.</title>
        <authorList>
            <person name="Goeker M."/>
        </authorList>
    </citation>
    <scope>NUCLEOTIDE SEQUENCE [LARGE SCALE GENOMIC DNA]</scope>
    <source>
        <strain evidence="2 3">DSM 101465</strain>
    </source>
</reference>
<evidence type="ECO:0000313" key="3">
    <source>
        <dbReference type="Proteomes" id="UP000588017"/>
    </source>
</evidence>
<dbReference type="InterPro" id="IPR009325">
    <property type="entry name" value="DUF983"/>
</dbReference>
<proteinExistence type="predicted"/>
<protein>
    <submittedName>
        <fullName evidence="2">Uncharacterized protein (DUF983 family)</fullName>
    </submittedName>
</protein>
<name>A0A841K5V9_9HYPH</name>
<accession>A0A841K5V9</accession>